<gene>
    <name evidence="2" type="ordered locus">MHF_0685</name>
</gene>
<dbReference type="Proteomes" id="UP000007952">
    <property type="component" value="Chromosome"/>
</dbReference>
<evidence type="ECO:0000313" key="2">
    <source>
        <dbReference type="EMBL" id="AEG72955.1"/>
    </source>
</evidence>
<feature type="region of interest" description="Disordered" evidence="1">
    <location>
        <begin position="35"/>
        <end position="105"/>
    </location>
</feature>
<protein>
    <submittedName>
        <fullName evidence="2">Uncharacterized protein</fullName>
    </submittedName>
</protein>
<dbReference type="HOGENOM" id="CLU_121892_0_0_14"/>
<evidence type="ECO:0000256" key="1">
    <source>
        <dbReference type="SAM" id="MobiDB-lite"/>
    </source>
</evidence>
<proteinExistence type="predicted"/>
<name>F6FIA7_MYCHI</name>
<sequence>MALPLLPKLFWGTVLVVGAGAGLRNSILSSIGFKEDESTPKTEIQLAHSTSQGSTEDEETTSDTQADSQNSSLVSSNTESRTEVSSSPSAPVTPRRTAAPSENRGCVIHQLESSGGVKWRISEVGTLDKLLKDRANDRINQEDIKAICDRSQGKDILVANRSKAWYARRQWDYFEEDQNHPQFKSYLDGKKK</sequence>
<dbReference type="AlphaFoldDB" id="F6FIA7"/>
<dbReference type="KEGG" id="mhf:MHF_0685"/>
<reference evidence="2 3" key="1">
    <citation type="journal article" date="2011" name="J. Bacteriol.">
        <title>Complete genome sequences of two hemotropic Mycoplasmas, Mycoplasma haemofelis strain Ohio2 and Mycoplasma suis strain Illinois.</title>
        <authorList>
            <person name="Messick J.B."/>
            <person name="Santos A.P."/>
            <person name="Guimaraes A.M."/>
        </authorList>
    </citation>
    <scope>NUCLEOTIDE SEQUENCE [LARGE SCALE GENOMIC DNA]</scope>
    <source>
        <strain evidence="2 3">Ohio2</strain>
    </source>
</reference>
<dbReference type="STRING" id="859194.MHF_0685"/>
<organism evidence="2 3">
    <name type="scientific">Mycoplasma haemofelis (strain Ohio2)</name>
    <dbReference type="NCBI Taxonomy" id="859194"/>
    <lineage>
        <taxon>Bacteria</taxon>
        <taxon>Bacillati</taxon>
        <taxon>Mycoplasmatota</taxon>
        <taxon>Mollicutes</taxon>
        <taxon>Mycoplasmataceae</taxon>
        <taxon>Mycoplasma</taxon>
    </lineage>
</organism>
<dbReference type="EMBL" id="CP002808">
    <property type="protein sequence ID" value="AEG72955.1"/>
    <property type="molecule type" value="Genomic_DNA"/>
</dbReference>
<dbReference type="BioCyc" id="MHAE859194:G1GR7-676-MONOMER"/>
<reference key="2">
    <citation type="submission" date="2011-05" db="EMBL/GenBank/DDBJ databases">
        <title>The Genome of Mycoplasma haemofelis Strain Ohio2, a pathogenic hemoplasma of the cat.</title>
        <authorList>
            <person name="Santos A.P."/>
            <person name="Guimaraes A.M.S."/>
            <person name="SanMiguel P.J."/>
            <person name="Martin S.W."/>
            <person name="Messick J.B."/>
        </authorList>
    </citation>
    <scope>NUCLEOTIDE SEQUENCE</scope>
    <source>
        <strain>Ohio2</strain>
    </source>
</reference>
<evidence type="ECO:0000313" key="3">
    <source>
        <dbReference type="Proteomes" id="UP000007952"/>
    </source>
</evidence>
<feature type="compositionally biased region" description="Polar residues" evidence="1">
    <location>
        <begin position="69"/>
        <end position="90"/>
    </location>
</feature>
<accession>F6FIA7</accession>